<dbReference type="SMART" id="SM00148">
    <property type="entry name" value="PLCXc"/>
    <property type="match status" value="1"/>
</dbReference>
<name>A0A1I4IQT8_9LACT</name>
<organism evidence="8 9">
    <name type="scientific">Lactococcus garvieae</name>
    <dbReference type="NCBI Taxonomy" id="1363"/>
    <lineage>
        <taxon>Bacteria</taxon>
        <taxon>Bacillati</taxon>
        <taxon>Bacillota</taxon>
        <taxon>Bacilli</taxon>
        <taxon>Lactobacillales</taxon>
        <taxon>Streptococcaceae</taxon>
        <taxon>Lactococcus</taxon>
    </lineage>
</organism>
<evidence type="ECO:0000256" key="2">
    <source>
        <dbReference type="ARBA" id="ARBA00012581"/>
    </source>
</evidence>
<evidence type="ECO:0000313" key="9">
    <source>
        <dbReference type="Proteomes" id="UP000181969"/>
    </source>
</evidence>
<dbReference type="OrthoDB" id="7191982at2"/>
<sequence length="307" mass="34352">IIFKIAMISVVLVGLIGNVASVYAQGGARTTAADGIWHVKPFFSKWMEELPDSMRLSDISIPGTHETMTAGVYGGLGFAQNQSLGLTDQLENGIRFIDIRARYINGVFTIHHGDYYTHSNLGDVFNGVRRFLKQHPSETVLMRLKQEKSNLGDTELNNEFKKYFDKYKNLIWKNNNNTSNPTLGEIRGKIVILRNFAGSLNQNIGLQYPGVMNIQDKYTGMRSTSKKAAVDAQLNASTSGAGNGTIYINYLNFTGNWLTNWKNAQDLNPHTFDYIRDHVKSNAGIVVSDYPGGALVWRIITSNRTYR</sequence>
<keyword evidence="4" id="KW-0443">Lipid metabolism</keyword>
<dbReference type="SUPFAM" id="SSF51695">
    <property type="entry name" value="PLC-like phosphodiesterases"/>
    <property type="match status" value="1"/>
</dbReference>
<protein>
    <recommendedName>
        <fullName evidence="3">1-phosphatidylinositol phosphodiesterase</fullName>
        <ecNumber evidence="2">4.6.1.13</ecNumber>
    </recommendedName>
    <alternativeName>
        <fullName evidence="5">Phosphatidylinositol diacylglycerol-lyase</fullName>
    </alternativeName>
    <alternativeName>
        <fullName evidence="6">Phosphatidylinositol-specific phospholipase C</fullName>
    </alternativeName>
</protein>
<dbReference type="CDD" id="cd08586">
    <property type="entry name" value="PI-PLCc_BcPLC_like"/>
    <property type="match status" value="1"/>
</dbReference>
<feature type="domain" description="Phosphatidylinositol-specific phospholipase C X" evidence="7">
    <location>
        <begin position="52"/>
        <end position="195"/>
    </location>
</feature>
<gene>
    <name evidence="8" type="ORF">SAMN05216438_11921</name>
</gene>
<dbReference type="InterPro" id="IPR051057">
    <property type="entry name" value="PI-PLC_domain"/>
</dbReference>
<dbReference type="InterPro" id="IPR000909">
    <property type="entry name" value="PLipase_C_PInositol-sp_X_dom"/>
</dbReference>
<proteinExistence type="predicted"/>
<dbReference type="AlphaFoldDB" id="A0A1I4IQT8"/>
<evidence type="ECO:0000259" key="7">
    <source>
        <dbReference type="SMART" id="SM00148"/>
    </source>
</evidence>
<dbReference type="Pfam" id="PF00388">
    <property type="entry name" value="PI-PLC-X"/>
    <property type="match status" value="1"/>
</dbReference>
<dbReference type="PANTHER" id="PTHR13593:SF113">
    <property type="entry name" value="SI:DKEY-266F7.9"/>
    <property type="match status" value="1"/>
</dbReference>
<dbReference type="InterPro" id="IPR017946">
    <property type="entry name" value="PLC-like_Pdiesterase_TIM-brl"/>
</dbReference>
<comment type="catalytic activity">
    <reaction evidence="1">
        <text>a 1,2-diacyl-sn-glycero-3-phospho-(1D-myo-inositol) = 1D-myo-inositol 1,2-cyclic phosphate + a 1,2-diacyl-sn-glycerol</text>
        <dbReference type="Rhea" id="RHEA:17093"/>
        <dbReference type="ChEBI" id="CHEBI:17815"/>
        <dbReference type="ChEBI" id="CHEBI:57880"/>
        <dbReference type="ChEBI" id="CHEBI:58484"/>
        <dbReference type="EC" id="4.6.1.13"/>
    </reaction>
</comment>
<dbReference type="PANTHER" id="PTHR13593">
    <property type="match status" value="1"/>
</dbReference>
<dbReference type="GO" id="GO:0008081">
    <property type="term" value="F:phosphoric diester hydrolase activity"/>
    <property type="evidence" value="ECO:0007669"/>
    <property type="project" value="InterPro"/>
</dbReference>
<evidence type="ECO:0000256" key="1">
    <source>
        <dbReference type="ARBA" id="ARBA00001316"/>
    </source>
</evidence>
<evidence type="ECO:0000256" key="5">
    <source>
        <dbReference type="ARBA" id="ARBA00030474"/>
    </source>
</evidence>
<evidence type="ECO:0000256" key="3">
    <source>
        <dbReference type="ARBA" id="ARBA00019758"/>
    </source>
</evidence>
<dbReference type="EMBL" id="FOTJ01000019">
    <property type="protein sequence ID" value="SFL56680.1"/>
    <property type="molecule type" value="Genomic_DNA"/>
</dbReference>
<keyword evidence="4" id="KW-0442">Lipid degradation</keyword>
<evidence type="ECO:0000313" key="8">
    <source>
        <dbReference type="EMBL" id="SFL56680.1"/>
    </source>
</evidence>
<dbReference type="Proteomes" id="UP000181969">
    <property type="component" value="Unassembled WGS sequence"/>
</dbReference>
<dbReference type="GO" id="GO:0016042">
    <property type="term" value="P:lipid catabolic process"/>
    <property type="evidence" value="ECO:0007669"/>
    <property type="project" value="UniProtKB-KW"/>
</dbReference>
<accession>A0A1I4IQT8</accession>
<reference evidence="8 9" key="1">
    <citation type="submission" date="2016-10" db="EMBL/GenBank/DDBJ databases">
        <authorList>
            <person name="de Groot N.N."/>
        </authorList>
    </citation>
    <scope>NUCLEOTIDE SEQUENCE [LARGE SCALE GENOMIC DNA]</scope>
    <source>
        <strain evidence="8 9">M79</strain>
    </source>
</reference>
<evidence type="ECO:0000256" key="6">
    <source>
        <dbReference type="ARBA" id="ARBA00030782"/>
    </source>
</evidence>
<dbReference type="EC" id="4.6.1.13" evidence="2"/>
<dbReference type="PROSITE" id="PS50007">
    <property type="entry name" value="PIPLC_X_DOMAIN"/>
    <property type="match status" value="1"/>
</dbReference>
<dbReference type="RefSeq" id="WP_143069119.1">
    <property type="nucleotide sequence ID" value="NZ_FOTJ01000019.1"/>
</dbReference>
<evidence type="ECO:0000256" key="4">
    <source>
        <dbReference type="ARBA" id="ARBA00022963"/>
    </source>
</evidence>
<dbReference type="GO" id="GO:0004436">
    <property type="term" value="F:phosphatidylinositol diacylglycerol-lyase activity"/>
    <property type="evidence" value="ECO:0007669"/>
    <property type="project" value="UniProtKB-EC"/>
</dbReference>
<dbReference type="Gene3D" id="3.20.20.190">
    <property type="entry name" value="Phosphatidylinositol (PI) phosphodiesterase"/>
    <property type="match status" value="1"/>
</dbReference>
<feature type="non-terminal residue" evidence="8">
    <location>
        <position position="1"/>
    </location>
</feature>